<name>A0A1F6VG65_9BACT</name>
<feature type="domain" description="Peptidoglycan binding-like" evidence="2">
    <location>
        <begin position="565"/>
        <end position="619"/>
    </location>
</feature>
<evidence type="ECO:0000259" key="2">
    <source>
        <dbReference type="Pfam" id="PF01471"/>
    </source>
</evidence>
<dbReference type="Proteomes" id="UP000178235">
    <property type="component" value="Unassembled WGS sequence"/>
</dbReference>
<protein>
    <recommendedName>
        <fullName evidence="2">Peptidoglycan binding-like domain-containing protein</fullName>
    </recommendedName>
</protein>
<feature type="region of interest" description="Disordered" evidence="1">
    <location>
        <begin position="453"/>
        <end position="474"/>
    </location>
</feature>
<dbReference type="EMBL" id="MFTS01000003">
    <property type="protein sequence ID" value="OGI68569.1"/>
    <property type="molecule type" value="Genomic_DNA"/>
</dbReference>
<proteinExistence type="predicted"/>
<dbReference type="SUPFAM" id="SSF47090">
    <property type="entry name" value="PGBD-like"/>
    <property type="match status" value="1"/>
</dbReference>
<reference evidence="3 4" key="1">
    <citation type="journal article" date="2016" name="Nat. Commun.">
        <title>Thousands of microbial genomes shed light on interconnected biogeochemical processes in an aquifer system.</title>
        <authorList>
            <person name="Anantharaman K."/>
            <person name="Brown C.T."/>
            <person name="Hug L.A."/>
            <person name="Sharon I."/>
            <person name="Castelle C.J."/>
            <person name="Probst A.J."/>
            <person name="Thomas B.C."/>
            <person name="Singh A."/>
            <person name="Wilkins M.J."/>
            <person name="Karaoz U."/>
            <person name="Brodie E.L."/>
            <person name="Williams K.H."/>
            <person name="Hubbard S.S."/>
            <person name="Banfield J.F."/>
        </authorList>
    </citation>
    <scope>NUCLEOTIDE SEQUENCE [LARGE SCALE GENOMIC DNA]</scope>
</reference>
<dbReference type="AlphaFoldDB" id="A0A1F6VG65"/>
<evidence type="ECO:0000256" key="1">
    <source>
        <dbReference type="SAM" id="MobiDB-lite"/>
    </source>
</evidence>
<dbReference type="Pfam" id="PF01471">
    <property type="entry name" value="PG_binding_1"/>
    <property type="match status" value="1"/>
</dbReference>
<comment type="caution">
    <text evidence="3">The sequence shown here is derived from an EMBL/GenBank/DDBJ whole genome shotgun (WGS) entry which is preliminary data.</text>
</comment>
<dbReference type="InterPro" id="IPR002477">
    <property type="entry name" value="Peptidoglycan-bd-like"/>
</dbReference>
<dbReference type="InterPro" id="IPR036365">
    <property type="entry name" value="PGBD-like_sf"/>
</dbReference>
<dbReference type="Gene3D" id="1.10.101.10">
    <property type="entry name" value="PGBD-like superfamily/PGBD"/>
    <property type="match status" value="1"/>
</dbReference>
<dbReference type="InterPro" id="IPR036366">
    <property type="entry name" value="PGBDSf"/>
</dbReference>
<gene>
    <name evidence="3" type="ORF">A2738_01670</name>
</gene>
<accession>A0A1F6VG65</accession>
<sequence length="622" mass="63792">MSFELGTTIADTFTGDAVFNGNSVFLGEGDSVITGNVTFNDDSRAGNDPSNPPEVVGNVIFDTESLFSTNIIVSGTATYMNVTGTTTMTIPDLPGPLYFGVIATGAKNAEDEDIINWVFNGTGENSTNNQGAVLGDAEFNGVSFNSDYAPGMIIEGNATFNDQSYNNGEVTGQAKFTYTDGSGTITIGFNMQWGAGTAGTIVGASDEPITDWVFVDSSNYGEITADTVSFSGTEGLGGSNQGPITANLVTFNSLTSNTNNITGDVVFNGDSNNEDGTTITGDATFTGDLSENNGTVSGTLTRRYTSATSPTRDFTATPWTVLVDGAEVDVSGATYDETTIFSSENSGCFIGGPTPACVIPTVTTPTSTSVTETTVTLGGNVTSLGLPTSISARGTCLDTTSSPVTNCVAEGGTTTGVFTQARTGLTAGTLYYYRAYATNDTGTAYSADGTFTTSEATSSSGSGGSSRRNTIAPPPPNIIPPACQAGDIFSAVTGLSCVSTPPAVCPIGDLFSAVTGLPCTTHIVLPFSPAVPENIPGSPPLQTGNENTPSYNFGLATLKNGGSGIAVTDLQRFLNAKLNLSLILDGNFGPKTKAAVILFQIENGLVPDGIVGPLTKEKMNGI</sequence>
<organism evidence="3 4">
    <name type="scientific">Candidatus Nomurabacteria bacterium RIFCSPHIGHO2_01_FULL_42_15</name>
    <dbReference type="NCBI Taxonomy" id="1801742"/>
    <lineage>
        <taxon>Bacteria</taxon>
        <taxon>Candidatus Nomuraibacteriota</taxon>
    </lineage>
</organism>
<evidence type="ECO:0000313" key="4">
    <source>
        <dbReference type="Proteomes" id="UP000178235"/>
    </source>
</evidence>
<evidence type="ECO:0000313" key="3">
    <source>
        <dbReference type="EMBL" id="OGI68569.1"/>
    </source>
</evidence>